<dbReference type="InterPro" id="IPR004443">
    <property type="entry name" value="YjeF_N_dom"/>
</dbReference>
<evidence type="ECO:0000256" key="1">
    <source>
        <dbReference type="ARBA" id="ARBA00006001"/>
    </source>
</evidence>
<dbReference type="InterPro" id="IPR000631">
    <property type="entry name" value="CARKD"/>
</dbReference>
<keyword evidence="4 11" id="KW-0067">ATP-binding</keyword>
<evidence type="ECO:0000256" key="13">
    <source>
        <dbReference type="SAM" id="MobiDB-lite"/>
    </source>
</evidence>
<comment type="function">
    <text evidence="12">Catalyzes the epimerization of the S- and R-forms of NAD(P)HX, a damaged form of NAD(P)H that is a result of enzymatic or heat-dependent hydration. This is a prerequisite for the S-specific NAD(P)H-hydrate dehydratase to allow the repair of both epimers of NAD(P)HX.</text>
</comment>
<feature type="domain" description="YjeF C-terminal" evidence="14">
    <location>
        <begin position="287"/>
        <end position="609"/>
    </location>
</feature>
<comment type="catalytic activity">
    <reaction evidence="10">
        <text>(6S)-NADPHX + ADP = AMP + phosphate + NADPH + H(+)</text>
        <dbReference type="Rhea" id="RHEA:32235"/>
        <dbReference type="ChEBI" id="CHEBI:15378"/>
        <dbReference type="ChEBI" id="CHEBI:43474"/>
        <dbReference type="ChEBI" id="CHEBI:57783"/>
        <dbReference type="ChEBI" id="CHEBI:64076"/>
        <dbReference type="ChEBI" id="CHEBI:456215"/>
        <dbReference type="ChEBI" id="CHEBI:456216"/>
        <dbReference type="EC" id="4.2.1.136"/>
    </reaction>
</comment>
<dbReference type="HAMAP" id="MF_01966">
    <property type="entry name" value="NADHX_epimerase"/>
    <property type="match status" value="1"/>
</dbReference>
<dbReference type="PROSITE" id="PS51385">
    <property type="entry name" value="YJEF_N"/>
    <property type="match status" value="1"/>
</dbReference>
<comment type="function">
    <text evidence="8">Bifunctional enzyme that catalyzes the epimerization of the S- and R-forms of NAD(P)HX and the dehydration of the S-form of NAD(P)HX at the expense of ADP, which is converted to AMP. This allows the repair of both epimers of NAD(P)HX, a damaged form of NAD(P)H that is a result of enzymatic or heat-dependent hydration.</text>
</comment>
<dbReference type="FunFam" id="3.40.1190.20:FF:000017">
    <property type="entry name" value="Multifunctional fusion protein"/>
    <property type="match status" value="1"/>
</dbReference>
<keyword evidence="5" id="KW-0521">NADP</keyword>
<keyword evidence="12" id="KW-0630">Potassium</keyword>
<dbReference type="PROSITE" id="PS51383">
    <property type="entry name" value="YJEF_C_3"/>
    <property type="match status" value="1"/>
</dbReference>
<evidence type="ECO:0000256" key="11">
    <source>
        <dbReference type="HAMAP-Rule" id="MF_03157"/>
    </source>
</evidence>
<feature type="region of interest" description="Disordered" evidence="13">
    <location>
        <begin position="127"/>
        <end position="146"/>
    </location>
</feature>
<comment type="similarity">
    <text evidence="11">Belongs to the NnrD/CARKD family.</text>
</comment>
<comment type="catalytic activity">
    <reaction evidence="11">
        <text>(6S)-NADHX + ATP = ADP + phosphate + NADH + H(+)</text>
        <dbReference type="Rhea" id="RHEA:19017"/>
        <dbReference type="ChEBI" id="CHEBI:15378"/>
        <dbReference type="ChEBI" id="CHEBI:30616"/>
        <dbReference type="ChEBI" id="CHEBI:43474"/>
        <dbReference type="ChEBI" id="CHEBI:57945"/>
        <dbReference type="ChEBI" id="CHEBI:64074"/>
        <dbReference type="ChEBI" id="CHEBI:456216"/>
        <dbReference type="EC" id="4.2.1.93"/>
    </reaction>
</comment>
<comment type="cofactor">
    <cofactor evidence="11">
        <name>Mg(2+)</name>
        <dbReference type="ChEBI" id="CHEBI:18420"/>
    </cofactor>
</comment>
<reference evidence="16 17" key="1">
    <citation type="submission" date="2017-03" db="EMBL/GenBank/DDBJ databases">
        <title>An alternative strategy for trypanosome survival in the mammalian bloodstream revealed through genome and transcriptome analysis of the ubiquitous bovine parasite Trypanosoma (Megatrypanum) theileri.</title>
        <authorList>
            <person name="Kelly S."/>
            <person name="Ivens A."/>
            <person name="Mott A."/>
            <person name="O'Neill E."/>
            <person name="Emms D."/>
            <person name="Macleod O."/>
            <person name="Voorheis P."/>
            <person name="Matthews J."/>
            <person name="Matthews K."/>
            <person name="Carrington M."/>
        </authorList>
    </citation>
    <scope>NUCLEOTIDE SEQUENCE [LARGE SCALE GENOMIC DNA]</scope>
    <source>
        <strain evidence="16">Edinburgh</strain>
    </source>
</reference>
<evidence type="ECO:0000256" key="12">
    <source>
        <dbReference type="HAMAP-Rule" id="MF_03159"/>
    </source>
</evidence>
<evidence type="ECO:0000256" key="9">
    <source>
        <dbReference type="ARBA" id="ARBA00048238"/>
    </source>
</evidence>
<evidence type="ECO:0000256" key="10">
    <source>
        <dbReference type="ARBA" id="ARBA00049209"/>
    </source>
</evidence>
<feature type="domain" description="YjeF N-terminal" evidence="15">
    <location>
        <begin position="28"/>
        <end position="273"/>
    </location>
</feature>
<organism evidence="16 17">
    <name type="scientific">Trypanosoma theileri</name>
    <dbReference type="NCBI Taxonomy" id="67003"/>
    <lineage>
        <taxon>Eukaryota</taxon>
        <taxon>Discoba</taxon>
        <taxon>Euglenozoa</taxon>
        <taxon>Kinetoplastea</taxon>
        <taxon>Metakinetoplastina</taxon>
        <taxon>Trypanosomatida</taxon>
        <taxon>Trypanosomatidae</taxon>
        <taxon>Trypanosoma</taxon>
    </lineage>
</organism>
<feature type="binding site" evidence="11">
    <location>
        <position position="549"/>
    </location>
    <ligand>
        <name>(6S)-NADPHX</name>
        <dbReference type="ChEBI" id="CHEBI:64076"/>
    </ligand>
</feature>
<keyword evidence="7 11" id="KW-0456">Lyase</keyword>
<dbReference type="OrthoDB" id="10064708at2759"/>
<dbReference type="Pfam" id="PF03853">
    <property type="entry name" value="YjeF_N"/>
    <property type="match status" value="1"/>
</dbReference>
<evidence type="ECO:0000256" key="3">
    <source>
        <dbReference type="ARBA" id="ARBA00022741"/>
    </source>
</evidence>
<evidence type="ECO:0000256" key="4">
    <source>
        <dbReference type="ARBA" id="ARBA00022840"/>
    </source>
</evidence>
<dbReference type="NCBIfam" id="TIGR00197">
    <property type="entry name" value="yjeF_nterm"/>
    <property type="match status" value="1"/>
</dbReference>
<comment type="similarity">
    <text evidence="12">Belongs to the NnrE/AIBP family.</text>
</comment>
<dbReference type="InterPro" id="IPR029056">
    <property type="entry name" value="Ribokinase-like"/>
</dbReference>
<comment type="similarity">
    <text evidence="1">In the N-terminal section; belongs to the NnrE/AIBP family.</text>
</comment>
<feature type="compositionally biased region" description="Basic and acidic residues" evidence="13">
    <location>
        <begin position="428"/>
        <end position="442"/>
    </location>
</feature>
<dbReference type="GO" id="GO:0110051">
    <property type="term" value="P:metabolite repair"/>
    <property type="evidence" value="ECO:0007669"/>
    <property type="project" value="TreeGrafter"/>
</dbReference>
<dbReference type="PANTHER" id="PTHR12592">
    <property type="entry name" value="ATP-DEPENDENT (S)-NAD(P)H-HYDRATE DEHYDRATASE FAMILY MEMBER"/>
    <property type="match status" value="1"/>
</dbReference>
<dbReference type="Gene3D" id="3.40.50.10260">
    <property type="entry name" value="YjeF N-terminal domain"/>
    <property type="match status" value="1"/>
</dbReference>
<dbReference type="VEuPathDB" id="TriTrypDB:TM35_000291390"/>
<dbReference type="GO" id="GO:0052856">
    <property type="term" value="F:NAD(P)HX epimerase activity"/>
    <property type="evidence" value="ECO:0007669"/>
    <property type="project" value="UniProtKB-UniRule"/>
</dbReference>
<dbReference type="GO" id="GO:0046496">
    <property type="term" value="P:nicotinamide nucleotide metabolic process"/>
    <property type="evidence" value="ECO:0007669"/>
    <property type="project" value="UniProtKB-UniRule"/>
</dbReference>
<feature type="binding site" evidence="12">
    <location>
        <position position="198"/>
    </location>
    <ligand>
        <name>(6S)-NADPHX</name>
        <dbReference type="ChEBI" id="CHEBI:64076"/>
    </ligand>
</feature>
<keyword evidence="12" id="KW-0479">Metal-binding</keyword>
<protein>
    <recommendedName>
        <fullName evidence="11 12">Multifunctional fusion protein</fullName>
    </recommendedName>
    <domain>
        <recommendedName>
            <fullName evidence="11">ATP-dependent (S)-NAD(P)H-hydrate dehydratase</fullName>
            <ecNumber evidence="11">4.2.1.93</ecNumber>
        </recommendedName>
        <alternativeName>
            <fullName evidence="11">ATP-dependent NAD(P)HX dehydratase</fullName>
        </alternativeName>
    </domain>
    <domain>
        <recommendedName>
            <fullName evidence="12">NAD(P)H-hydrate epimerase</fullName>
            <ecNumber evidence="12">5.1.99.6</ecNumber>
        </recommendedName>
        <alternativeName>
            <fullName evidence="12">NAD(P)HX epimerase</fullName>
        </alternativeName>
    </domain>
</protein>
<evidence type="ECO:0000313" key="17">
    <source>
        <dbReference type="Proteomes" id="UP000192257"/>
    </source>
</evidence>
<gene>
    <name evidence="16" type="ORF">TM35_000291390</name>
</gene>
<proteinExistence type="inferred from homology"/>
<comment type="catalytic activity">
    <reaction evidence="12">
        <text>(6R)-NADHX = (6S)-NADHX</text>
        <dbReference type="Rhea" id="RHEA:32215"/>
        <dbReference type="ChEBI" id="CHEBI:64074"/>
        <dbReference type="ChEBI" id="CHEBI:64075"/>
        <dbReference type="EC" id="5.1.99.6"/>
    </reaction>
</comment>
<dbReference type="GO" id="GO:0047453">
    <property type="term" value="F:ATP-dependent NAD(P)H-hydrate dehydratase activity"/>
    <property type="evidence" value="ECO:0007669"/>
    <property type="project" value="UniProtKB-UniRule"/>
</dbReference>
<dbReference type="EC" id="5.1.99.6" evidence="12"/>
<feature type="binding site" evidence="12">
    <location>
        <begin position="76"/>
        <end position="80"/>
    </location>
    <ligand>
        <name>(6S)-NADPHX</name>
        <dbReference type="ChEBI" id="CHEBI:64076"/>
    </ligand>
</feature>
<feature type="region of interest" description="Disordered" evidence="13">
    <location>
        <begin position="422"/>
        <end position="442"/>
    </location>
</feature>
<dbReference type="EC" id="4.2.1.93" evidence="11"/>
<comment type="catalytic activity">
    <reaction evidence="12">
        <text>(6R)-NADPHX = (6S)-NADPHX</text>
        <dbReference type="Rhea" id="RHEA:32227"/>
        <dbReference type="ChEBI" id="CHEBI:64076"/>
        <dbReference type="ChEBI" id="CHEBI:64077"/>
        <dbReference type="EC" id="5.1.99.6"/>
    </reaction>
</comment>
<feature type="binding site" evidence="11">
    <location>
        <begin position="496"/>
        <end position="500"/>
    </location>
    <ligand>
        <name>ATP</name>
        <dbReference type="ChEBI" id="CHEBI:30616"/>
    </ligand>
</feature>
<dbReference type="InterPro" id="IPR036652">
    <property type="entry name" value="YjeF_N_dom_sf"/>
</dbReference>
<sequence>MRQLGPRCLTSGACELRLQSCVWGAAWLRGVEASAAAAHNISLYALMKRAGTAVFDACRHNYPNKRHWLVLCGAGNNGGDGFVVARLAAANAGLRVTVVTAMSKSKNGMPPEATAAFAALKEYMMERQQQEEEKRGKEEEKQKVEDETMMGKECIMSGGGVTIKDAQSWQTEKIADDIDLVVDGLLGTGINGAPRAEYAALIDRINSLSVPRVAIDIPSGLNAETGAVEGACVRADHTVTFIALKPGLFTARARDFVGKLHYNCLELGEWMLAEERQKDLFCRRLTHSHLQELIPYARSPCSHKGANGKLLLIGGDYGFGGAIIMAAEAALRTGAGLVRVLTRAEHMTPLLCRCPEVMVRELNPASLQEGLEWATSLAVGPGLGQDEWGQTIIEKVQAYCQAHVEEKPSVWDADALNILASRKQQRRNNTEETKKEEEKEKEEGIKYIDRLKTRILTPHPGEAARLLNCSIADVERNRFQAAKEIATRYGGVVLLKGPGTVLYTAEEEKEEEKTNNIMNISTTSNPLLLPHCVIADVGNSGMASGGMGDVLTGVIAGLLAQRMSIWSAACVGCLVHGTAADLAVAAHNGERGLTATMLFNHIHTCVNPNGICKQNACL</sequence>
<dbReference type="PANTHER" id="PTHR12592:SF0">
    <property type="entry name" value="ATP-DEPENDENT (S)-NAD(P)H-HYDRATE DEHYDRATASE"/>
    <property type="match status" value="1"/>
</dbReference>
<evidence type="ECO:0000313" key="16">
    <source>
        <dbReference type="EMBL" id="ORC86257.1"/>
    </source>
</evidence>
<feature type="binding site" evidence="11">
    <location>
        <position position="382"/>
    </location>
    <ligand>
        <name>(6S)-NADPHX</name>
        <dbReference type="ChEBI" id="CHEBI:64076"/>
    </ligand>
</feature>
<comment type="function">
    <text evidence="11">Catalyzes the dehydration of the S-form of NAD(P)HX at the expense of ATP, which is converted to ADP. Together with NAD(P)HX epimerase, which catalyzes the epimerization of the S- and R-forms, the enzyme allows the repair of both epimers of NAD(P)HX, a damaged form of NAD(P)H that is a result of enzymatic or heat-dependent hydration.</text>
</comment>
<dbReference type="Proteomes" id="UP000192257">
    <property type="component" value="Unassembled WGS sequence"/>
</dbReference>
<evidence type="ECO:0000256" key="5">
    <source>
        <dbReference type="ARBA" id="ARBA00022857"/>
    </source>
</evidence>
<dbReference type="SUPFAM" id="SSF64153">
    <property type="entry name" value="YjeF N-terminal domain-like"/>
    <property type="match status" value="1"/>
</dbReference>
<dbReference type="GO" id="GO:0052855">
    <property type="term" value="F:ADP-dependent NAD(P)H-hydrate dehydratase activity"/>
    <property type="evidence" value="ECO:0007669"/>
    <property type="project" value="UniProtKB-EC"/>
</dbReference>
<comment type="catalytic activity">
    <reaction evidence="9">
        <text>(6S)-NADHX + ADP = AMP + phosphate + NADH + H(+)</text>
        <dbReference type="Rhea" id="RHEA:32223"/>
        <dbReference type="ChEBI" id="CHEBI:15378"/>
        <dbReference type="ChEBI" id="CHEBI:43474"/>
        <dbReference type="ChEBI" id="CHEBI:57945"/>
        <dbReference type="ChEBI" id="CHEBI:64074"/>
        <dbReference type="ChEBI" id="CHEBI:456215"/>
        <dbReference type="ChEBI" id="CHEBI:456216"/>
        <dbReference type="EC" id="4.2.1.136"/>
    </reaction>
</comment>
<dbReference type="GO" id="GO:0046872">
    <property type="term" value="F:metal ion binding"/>
    <property type="evidence" value="ECO:0007669"/>
    <property type="project" value="UniProtKB-KW"/>
</dbReference>
<evidence type="ECO:0000259" key="14">
    <source>
        <dbReference type="PROSITE" id="PS51383"/>
    </source>
</evidence>
<evidence type="ECO:0000256" key="8">
    <source>
        <dbReference type="ARBA" id="ARBA00025153"/>
    </source>
</evidence>
<dbReference type="EMBL" id="NBCO01000029">
    <property type="protein sequence ID" value="ORC86257.1"/>
    <property type="molecule type" value="Genomic_DNA"/>
</dbReference>
<feature type="binding site" evidence="11">
    <location>
        <begin position="459"/>
        <end position="465"/>
    </location>
    <ligand>
        <name>(6S)-NADPHX</name>
        <dbReference type="ChEBI" id="CHEBI:64076"/>
    </ligand>
</feature>
<evidence type="ECO:0000256" key="6">
    <source>
        <dbReference type="ARBA" id="ARBA00023027"/>
    </source>
</evidence>
<feature type="binding site" evidence="12">
    <location>
        <position position="216"/>
    </location>
    <ligand>
        <name>(6S)-NADPHX</name>
        <dbReference type="ChEBI" id="CHEBI:64076"/>
    </ligand>
</feature>
<dbReference type="HAMAP" id="MF_01965">
    <property type="entry name" value="NADHX_dehydratase"/>
    <property type="match status" value="1"/>
</dbReference>
<dbReference type="AlphaFoldDB" id="A0A1X0NNH9"/>
<keyword evidence="11" id="KW-0597">Phosphoprotein</keyword>
<keyword evidence="12" id="KW-0413">Isomerase</keyword>
<feature type="binding site" evidence="11">
    <location>
        <begin position="539"/>
        <end position="548"/>
    </location>
    <ligand>
        <name>ATP</name>
        <dbReference type="ChEBI" id="CHEBI:30616"/>
    </ligand>
</feature>
<dbReference type="Pfam" id="PF01256">
    <property type="entry name" value="Carb_kinase"/>
    <property type="match status" value="2"/>
</dbReference>
<accession>A0A1X0NNH9</accession>
<comment type="caution">
    <text evidence="16">The sequence shown here is derived from an EMBL/GenBank/DDBJ whole genome shotgun (WGS) entry which is preliminary data.</text>
</comment>
<comment type="catalytic activity">
    <reaction evidence="11">
        <text>(6S)-NADPHX + ATP = ADP + phosphate + NADPH + H(+)</text>
        <dbReference type="Rhea" id="RHEA:32231"/>
        <dbReference type="ChEBI" id="CHEBI:15378"/>
        <dbReference type="ChEBI" id="CHEBI:30616"/>
        <dbReference type="ChEBI" id="CHEBI:43474"/>
        <dbReference type="ChEBI" id="CHEBI:57783"/>
        <dbReference type="ChEBI" id="CHEBI:64076"/>
        <dbReference type="ChEBI" id="CHEBI:456216"/>
        <dbReference type="EC" id="4.2.1.93"/>
    </reaction>
</comment>
<feature type="binding site" evidence="12">
    <location>
        <position position="219"/>
    </location>
    <ligand>
        <name>K(+)</name>
        <dbReference type="ChEBI" id="CHEBI:29103"/>
    </ligand>
</feature>
<evidence type="ECO:0000256" key="2">
    <source>
        <dbReference type="ARBA" id="ARBA00009524"/>
    </source>
</evidence>
<comment type="similarity">
    <text evidence="2">In the C-terminal section; belongs to the NnrD/CARKD family.</text>
</comment>
<feature type="binding site" evidence="12">
    <location>
        <begin position="187"/>
        <end position="193"/>
    </location>
    <ligand>
        <name>(6S)-NADPHX</name>
        <dbReference type="ChEBI" id="CHEBI:64076"/>
    </ligand>
</feature>
<evidence type="ECO:0000259" key="15">
    <source>
        <dbReference type="PROSITE" id="PS51385"/>
    </source>
</evidence>
<comment type="cofactor">
    <cofactor evidence="12">
        <name>K(+)</name>
        <dbReference type="ChEBI" id="CHEBI:29103"/>
    </cofactor>
    <text evidence="12">Binds 1 potassium ion per subunit.</text>
</comment>
<dbReference type="GeneID" id="39988076"/>
<dbReference type="RefSeq" id="XP_028880323.1">
    <property type="nucleotide sequence ID" value="XM_029028296.1"/>
</dbReference>
<dbReference type="SUPFAM" id="SSF53613">
    <property type="entry name" value="Ribokinase-like"/>
    <property type="match status" value="1"/>
</dbReference>
<dbReference type="InterPro" id="IPR017953">
    <property type="entry name" value="Carbohydrate_kinase_pred_CS"/>
</dbReference>
<feature type="binding site" evidence="12">
    <location>
        <position position="183"/>
    </location>
    <ligand>
        <name>K(+)</name>
        <dbReference type="ChEBI" id="CHEBI:29103"/>
    </ligand>
</feature>
<name>A0A1X0NNH9_9TRYP</name>
<dbReference type="Gene3D" id="3.40.1190.20">
    <property type="match status" value="1"/>
</dbReference>
<dbReference type="CDD" id="cd01171">
    <property type="entry name" value="YXKO-related"/>
    <property type="match status" value="1"/>
</dbReference>
<evidence type="ECO:0000256" key="7">
    <source>
        <dbReference type="ARBA" id="ARBA00023239"/>
    </source>
</evidence>
<keyword evidence="17" id="KW-1185">Reference proteome</keyword>
<dbReference type="GO" id="GO:0005524">
    <property type="term" value="F:ATP binding"/>
    <property type="evidence" value="ECO:0007669"/>
    <property type="project" value="UniProtKB-KW"/>
</dbReference>
<dbReference type="PROSITE" id="PS01050">
    <property type="entry name" value="YJEF_C_2"/>
    <property type="match status" value="1"/>
</dbReference>
<feature type="binding site" evidence="12">
    <location>
        <position position="77"/>
    </location>
    <ligand>
        <name>K(+)</name>
        <dbReference type="ChEBI" id="CHEBI:29103"/>
    </ligand>
</feature>
<keyword evidence="6 11" id="KW-0520">NAD</keyword>
<dbReference type="NCBIfam" id="TIGR00196">
    <property type="entry name" value="yjeF_cterm"/>
    <property type="match status" value="1"/>
</dbReference>
<keyword evidence="3 11" id="KW-0547">Nucleotide-binding</keyword>
<dbReference type="STRING" id="67003.A0A1X0NNH9"/>